<dbReference type="SUPFAM" id="SSF52540">
    <property type="entry name" value="P-loop containing nucleoside triphosphate hydrolases"/>
    <property type="match status" value="1"/>
</dbReference>
<keyword evidence="6 7" id="KW-0472">Membrane</keyword>
<dbReference type="InterPro" id="IPR017871">
    <property type="entry name" value="ABC_transporter-like_CS"/>
</dbReference>
<dbReference type="PROSITE" id="PS00211">
    <property type="entry name" value="ABC_TRANSPORTER_1"/>
    <property type="match status" value="1"/>
</dbReference>
<evidence type="ECO:0000256" key="6">
    <source>
        <dbReference type="ARBA" id="ARBA00023136"/>
    </source>
</evidence>
<dbReference type="Pfam" id="PF03412">
    <property type="entry name" value="Peptidase_C39"/>
    <property type="match status" value="1"/>
</dbReference>
<dbReference type="InterPro" id="IPR039421">
    <property type="entry name" value="Type_1_exporter"/>
</dbReference>
<dbReference type="PROSITE" id="PS50929">
    <property type="entry name" value="ABC_TM1F"/>
    <property type="match status" value="1"/>
</dbReference>
<feature type="transmembrane region" description="Helical" evidence="7">
    <location>
        <begin position="423"/>
        <end position="444"/>
    </location>
</feature>
<feature type="domain" description="Peptidase C39" evidence="10">
    <location>
        <begin position="32"/>
        <end position="151"/>
    </location>
</feature>
<feature type="domain" description="ABC transporter" evidence="8">
    <location>
        <begin position="499"/>
        <end position="727"/>
    </location>
</feature>
<evidence type="ECO:0000256" key="7">
    <source>
        <dbReference type="SAM" id="Phobius"/>
    </source>
</evidence>
<evidence type="ECO:0000259" key="8">
    <source>
        <dbReference type="PROSITE" id="PS50893"/>
    </source>
</evidence>
<dbReference type="Pfam" id="PF00664">
    <property type="entry name" value="ABC_membrane"/>
    <property type="match status" value="1"/>
</dbReference>
<sequence>MAVRTDFCGPQPVSGELQLGLLSRQRVRLVRQTELAECGLASLAMVANFHGMDVDLGTLRRRFRPSLRGAALKSLIATADQMGLTPRAVKLPLDQLRNLNLPAVLHWDMNHYVVLETVRGEKALVHNPDGRSQWLRLSEVSNHFTGVALELRPAADFEAERKRERLKLSQLWRRMTGLKRALVQTLVLSIVLQAFILTSPYYMQVAVDSALPALDRDLMTVLALGFGLFTFINAGAALLRSFVLLSAGTSLGYGIATNLARRLFRLPVAWFEKRHVGDVLSRFQSIGPIRQFLTEGAVGSVLDGSLAVFTLAIMLFYSIPLTLIALVAFAAYAVVRLISFSAQRAAQEDVIMASGKEQSVMIESLRGIVTLRLFSRESARHAFWQTRLTDSMNAQVNLARIGAWQNAANTLILGLETIFSIWFAIRLVIAGGFSIGMVFAFIAYKTQFLQKAASLIDQSIAFRMLGLHLERLADIALSDQDVSFTNPAPTAARTLAGAIELRNISFRYSPTDPLVLKGADLVVDPGDHIAITGASGGGKSTLIKIMLGILEPDSGEVLVDGNPLGEFGHKQFHEQVGAVLQDDSLFSGTLADNIALFDDAPDMPAIIEAATVSALHGDIAMMPMGYDTLVGDMGSTLSGGQKQRLLLARALYRKPKILIMDEGTAHLDMACEQAINEMIAKMGITRIVVAHRLETIISAKKVFVIEKGQLVDITKSLTDIRGKISTL</sequence>
<reference evidence="11 12" key="1">
    <citation type="submission" date="2024-05" db="EMBL/GenBank/DDBJ databases">
        <authorList>
            <person name="Liu Q."/>
            <person name="Xin Y.-H."/>
        </authorList>
    </citation>
    <scope>NUCLEOTIDE SEQUENCE [LARGE SCALE GENOMIC DNA]</scope>
    <source>
        <strain evidence="11 12">CGMCC 1.10181</strain>
    </source>
</reference>
<comment type="caution">
    <text evidence="11">The sequence shown here is derived from an EMBL/GenBank/DDBJ whole genome shotgun (WGS) entry which is preliminary data.</text>
</comment>
<comment type="subcellular location">
    <subcellularLocation>
        <location evidence="1">Cell membrane</location>
        <topology evidence="1">Multi-pass membrane protein</topology>
    </subcellularLocation>
</comment>
<gene>
    <name evidence="11" type="ORF">ABC974_07670</name>
</gene>
<feature type="transmembrane region" description="Helical" evidence="7">
    <location>
        <begin position="218"/>
        <end position="235"/>
    </location>
</feature>
<dbReference type="PROSITE" id="PS50893">
    <property type="entry name" value="ABC_TRANSPORTER_2"/>
    <property type="match status" value="1"/>
</dbReference>
<dbReference type="InterPro" id="IPR003439">
    <property type="entry name" value="ABC_transporter-like_ATP-bd"/>
</dbReference>
<dbReference type="Gene3D" id="3.40.50.300">
    <property type="entry name" value="P-loop containing nucleotide triphosphate hydrolases"/>
    <property type="match status" value="1"/>
</dbReference>
<evidence type="ECO:0000313" key="12">
    <source>
        <dbReference type="Proteomes" id="UP001419910"/>
    </source>
</evidence>
<dbReference type="InterPro" id="IPR003593">
    <property type="entry name" value="AAA+_ATPase"/>
</dbReference>
<dbReference type="PANTHER" id="PTHR24221">
    <property type="entry name" value="ATP-BINDING CASSETTE SUB-FAMILY B"/>
    <property type="match status" value="1"/>
</dbReference>
<evidence type="ECO:0000256" key="3">
    <source>
        <dbReference type="ARBA" id="ARBA00022741"/>
    </source>
</evidence>
<evidence type="ECO:0000256" key="2">
    <source>
        <dbReference type="ARBA" id="ARBA00022692"/>
    </source>
</evidence>
<feature type="transmembrane region" description="Helical" evidence="7">
    <location>
        <begin position="181"/>
        <end position="203"/>
    </location>
</feature>
<dbReference type="EMBL" id="JBDIME010000004">
    <property type="protein sequence ID" value="MEN2789497.1"/>
    <property type="molecule type" value="Genomic_DNA"/>
</dbReference>
<organism evidence="11 12">
    <name type="scientific">Sphingomonas oligophenolica</name>
    <dbReference type="NCBI Taxonomy" id="301154"/>
    <lineage>
        <taxon>Bacteria</taxon>
        <taxon>Pseudomonadati</taxon>
        <taxon>Pseudomonadota</taxon>
        <taxon>Alphaproteobacteria</taxon>
        <taxon>Sphingomonadales</taxon>
        <taxon>Sphingomonadaceae</taxon>
        <taxon>Sphingomonas</taxon>
    </lineage>
</organism>
<feature type="transmembrane region" description="Helical" evidence="7">
    <location>
        <begin position="242"/>
        <end position="260"/>
    </location>
</feature>
<evidence type="ECO:0000259" key="10">
    <source>
        <dbReference type="PROSITE" id="PS50990"/>
    </source>
</evidence>
<evidence type="ECO:0000256" key="4">
    <source>
        <dbReference type="ARBA" id="ARBA00022840"/>
    </source>
</evidence>
<dbReference type="Gene3D" id="1.20.1560.10">
    <property type="entry name" value="ABC transporter type 1, transmembrane domain"/>
    <property type="match status" value="1"/>
</dbReference>
<evidence type="ECO:0000256" key="1">
    <source>
        <dbReference type="ARBA" id="ARBA00004651"/>
    </source>
</evidence>
<dbReference type="PANTHER" id="PTHR24221:SF606">
    <property type="entry name" value="COLICIN V SECRETION-PROCESSING ATP-BINDING PROTEIN"/>
    <property type="match status" value="1"/>
</dbReference>
<evidence type="ECO:0000313" key="11">
    <source>
        <dbReference type="EMBL" id="MEN2789497.1"/>
    </source>
</evidence>
<dbReference type="InterPro" id="IPR011527">
    <property type="entry name" value="ABC1_TM_dom"/>
</dbReference>
<dbReference type="SUPFAM" id="SSF90123">
    <property type="entry name" value="ABC transporter transmembrane region"/>
    <property type="match status" value="1"/>
</dbReference>
<keyword evidence="4" id="KW-0067">ATP-binding</keyword>
<feature type="transmembrane region" description="Helical" evidence="7">
    <location>
        <begin position="306"/>
        <end position="335"/>
    </location>
</feature>
<proteinExistence type="predicted"/>
<name>A0ABU9Y157_9SPHN</name>
<dbReference type="InterPro" id="IPR027417">
    <property type="entry name" value="P-loop_NTPase"/>
</dbReference>
<dbReference type="PROSITE" id="PS50990">
    <property type="entry name" value="PEPTIDASE_C39"/>
    <property type="match status" value="1"/>
</dbReference>
<keyword evidence="12" id="KW-1185">Reference proteome</keyword>
<keyword evidence="2 7" id="KW-0812">Transmembrane</keyword>
<dbReference type="RefSeq" id="WP_343887203.1">
    <property type="nucleotide sequence ID" value="NZ_BAAAEH010000002.1"/>
</dbReference>
<dbReference type="Gene3D" id="3.90.70.10">
    <property type="entry name" value="Cysteine proteinases"/>
    <property type="match status" value="1"/>
</dbReference>
<dbReference type="CDD" id="cd18567">
    <property type="entry name" value="ABC_6TM_CvaB_RaxB_like"/>
    <property type="match status" value="1"/>
</dbReference>
<dbReference type="InterPro" id="IPR036640">
    <property type="entry name" value="ABC1_TM_sf"/>
</dbReference>
<keyword evidence="3" id="KW-0547">Nucleotide-binding</keyword>
<accession>A0ABU9Y157</accession>
<protein>
    <submittedName>
        <fullName evidence="11">Peptidase domain-containing ABC transporter</fullName>
    </submittedName>
</protein>
<dbReference type="Pfam" id="PF00005">
    <property type="entry name" value="ABC_tran"/>
    <property type="match status" value="1"/>
</dbReference>
<keyword evidence="5 7" id="KW-1133">Transmembrane helix</keyword>
<dbReference type="Proteomes" id="UP001419910">
    <property type="component" value="Unassembled WGS sequence"/>
</dbReference>
<feature type="domain" description="ABC transmembrane type-1" evidence="9">
    <location>
        <begin position="186"/>
        <end position="464"/>
    </location>
</feature>
<evidence type="ECO:0000259" key="9">
    <source>
        <dbReference type="PROSITE" id="PS50929"/>
    </source>
</evidence>
<dbReference type="SMART" id="SM00382">
    <property type="entry name" value="AAA"/>
    <property type="match status" value="1"/>
</dbReference>
<evidence type="ECO:0000256" key="5">
    <source>
        <dbReference type="ARBA" id="ARBA00022989"/>
    </source>
</evidence>
<dbReference type="InterPro" id="IPR005074">
    <property type="entry name" value="Peptidase_C39"/>
</dbReference>